<feature type="region of interest" description="Disordered" evidence="1">
    <location>
        <begin position="1"/>
        <end position="127"/>
    </location>
</feature>
<feature type="compositionally biased region" description="Basic residues" evidence="1">
    <location>
        <begin position="1"/>
        <end position="12"/>
    </location>
</feature>
<feature type="compositionally biased region" description="Basic and acidic residues" evidence="1">
    <location>
        <begin position="187"/>
        <end position="209"/>
    </location>
</feature>
<evidence type="ECO:0000256" key="1">
    <source>
        <dbReference type="SAM" id="MobiDB-lite"/>
    </source>
</evidence>
<feature type="compositionally biased region" description="Low complexity" evidence="1">
    <location>
        <begin position="309"/>
        <end position="318"/>
    </location>
</feature>
<feature type="compositionally biased region" description="Polar residues" evidence="1">
    <location>
        <begin position="247"/>
        <end position="256"/>
    </location>
</feature>
<proteinExistence type="predicted"/>
<feature type="compositionally biased region" description="Polar residues" evidence="1">
    <location>
        <begin position="86"/>
        <end position="119"/>
    </location>
</feature>
<feature type="compositionally biased region" description="Polar residues" evidence="1">
    <location>
        <begin position="270"/>
        <end position="282"/>
    </location>
</feature>
<comment type="caution">
    <text evidence="2">The sequence shown here is derived from an EMBL/GenBank/DDBJ whole genome shotgun (WGS) entry which is preliminary data.</text>
</comment>
<gene>
    <name evidence="2" type="ORF">CDAR_176021</name>
</gene>
<evidence type="ECO:0000313" key="3">
    <source>
        <dbReference type="Proteomes" id="UP001054837"/>
    </source>
</evidence>
<sequence>MADRRNRGRRGRSRDPEVQPQEESENAEGAAWGGGQDVHPHQQQHRMHTPPIGVQQSASATGLSPPAQHVTSRQSSPSRQDERASTSRQEQQNLAMQSQPTARPTSTRVGVRTRSMSSREGTRRRMHEVQIDFTPGQWATSSVAHPALAPPISLSSMAPERVWQQATAQEQAERARRNAPLDFASMIREREQHLREIFDQPGARRESSRVLRSSSAERASAQQAESLGARPRPIHGESSRVLRGSSAERTSAQQEESLGARPRPIHGESSRSQSVVAYQAQRNVDIPMPPLHAPQDQQNVAIPPPPPQQAQQGAASGSRRSRNVLKRLSPFRKKK</sequence>
<feature type="compositionally biased region" description="Basic residues" evidence="1">
    <location>
        <begin position="319"/>
        <end position="335"/>
    </location>
</feature>
<feature type="region of interest" description="Disordered" evidence="1">
    <location>
        <begin position="160"/>
        <end position="335"/>
    </location>
</feature>
<feature type="compositionally biased region" description="Polar residues" evidence="1">
    <location>
        <begin position="69"/>
        <end position="78"/>
    </location>
</feature>
<name>A0AAV4WQW6_9ARAC</name>
<keyword evidence="3" id="KW-1185">Reference proteome</keyword>
<evidence type="ECO:0000313" key="2">
    <source>
        <dbReference type="EMBL" id="GIY83943.1"/>
    </source>
</evidence>
<dbReference type="Proteomes" id="UP001054837">
    <property type="component" value="Unassembled WGS sequence"/>
</dbReference>
<dbReference type="EMBL" id="BPLQ01014873">
    <property type="protein sequence ID" value="GIY83943.1"/>
    <property type="molecule type" value="Genomic_DNA"/>
</dbReference>
<feature type="compositionally biased region" description="Low complexity" evidence="1">
    <location>
        <begin position="210"/>
        <end position="227"/>
    </location>
</feature>
<reference evidence="2 3" key="1">
    <citation type="submission" date="2021-06" db="EMBL/GenBank/DDBJ databases">
        <title>Caerostris darwini draft genome.</title>
        <authorList>
            <person name="Kono N."/>
            <person name="Arakawa K."/>
        </authorList>
    </citation>
    <scope>NUCLEOTIDE SEQUENCE [LARGE SCALE GENOMIC DNA]</scope>
</reference>
<dbReference type="AlphaFoldDB" id="A0AAV4WQW6"/>
<organism evidence="2 3">
    <name type="scientific">Caerostris darwini</name>
    <dbReference type="NCBI Taxonomy" id="1538125"/>
    <lineage>
        <taxon>Eukaryota</taxon>
        <taxon>Metazoa</taxon>
        <taxon>Ecdysozoa</taxon>
        <taxon>Arthropoda</taxon>
        <taxon>Chelicerata</taxon>
        <taxon>Arachnida</taxon>
        <taxon>Araneae</taxon>
        <taxon>Araneomorphae</taxon>
        <taxon>Entelegynae</taxon>
        <taxon>Araneoidea</taxon>
        <taxon>Araneidae</taxon>
        <taxon>Caerostris</taxon>
    </lineage>
</organism>
<accession>A0AAV4WQW6</accession>
<protein>
    <submittedName>
        <fullName evidence="2">Uncharacterized protein</fullName>
    </submittedName>
</protein>